<sequence>MKIKNYLVVLFLFVLSSALAQTREVTGTVVDDTGMPLPGANVIIKGTTVGTQTDFDGKFAIEAAPEDILVFSYVGYETIETLVGDLQDIAITLAPNAASLDEVVVVGYGTQKKSVTTGAISSVKAEELEAVPNGRIEQTLQGRVSGVTIAQNSGQPGSSATVRVRGLTTFDTYGGNTPLWVVDGVIVDSGGIGYLNQQDIESIEVLKDAASLAIYGARAASGVILVTTKKGKQGLMNVNYTGYYGFSGPEKTVDLLNAPQYAALMNEKSVAAGGQIVYPDLTAYGTGTDWQKAIFNDRATRESHEFSLSGGNDVSTFYASFGLLDQEGIVTSEISKYQKKSLRLNSTHEISDMFKVGQTFGYTHQRNTGLGNTNSEYGGPLSSALNLDPLTPIVVTDPAVANSSPYINNPVFRDANGNPYGISDPRVGQEMTNPVAYVQTRLGNYNWSDDFVGNAYLEFKPIDQLTFRSSVGGKIAYWGGDFFTPVYYLSATVGTSQNSLSRNLNKGFGWNIENTVSYDDSFGKHNLTVLLGQGAYVDGITSGTYTSYQGLPVSSYKDASFNYDIPDDRIVGSAYNGTEHRVVSLFSRLNYNYDERYLFTGIVRRDGSSNFGPNNKFGVFPSFSAGWNVSNEDFWGGEGFINTLKIRAGYGVTGNDAIRQNGYLALIDGGRNYTFGQDGSAIEIGYSPNAPANPDLRWEETSQLNIGADARFFDYLTMTLEYYKKVTTGILQEFEIPGYVGSTGLPVGNVADMENRGVELELGFNKNFGELYFSANGNFTYLENEVTYLGQDKIFITTGTSGFQSMGPITRTQIGQPYNSFYGFSTAGIFQTPEEVNAYTGPNGNVIQPNAVPGDFKWVDTNNDGTITDDDKQFLGSPLPKYTFGLTLNMNYKNFDLMVFTQGAAGNKIFQGLRRLDIQNANYSTKALSRWRGEGTSNDYPRLTNNDTNENFSRMSDFYLEDGDYLRLKLAQVGYTIPDTFTKAYGVQKMRFYVTGENLLTLTDYTGYDPEIGGNTFGIDRGYYPQARSFLFGANIQF</sequence>
<keyword evidence="7" id="KW-1185">Reference proteome</keyword>
<dbReference type="Pfam" id="PF07715">
    <property type="entry name" value="Plug"/>
    <property type="match status" value="1"/>
</dbReference>
<dbReference type="InterPro" id="IPR008969">
    <property type="entry name" value="CarboxyPept-like_regulatory"/>
</dbReference>
<comment type="subcellular location">
    <subcellularLocation>
        <location evidence="1">Cell outer membrane</location>
        <topology evidence="1">Multi-pass membrane protein</topology>
    </subcellularLocation>
</comment>
<dbReference type="Pfam" id="PF00593">
    <property type="entry name" value="TonB_dep_Rec_b-barrel"/>
    <property type="match status" value="1"/>
</dbReference>
<dbReference type="Gene3D" id="2.170.130.10">
    <property type="entry name" value="TonB-dependent receptor, plug domain"/>
    <property type="match status" value="1"/>
</dbReference>
<keyword evidence="1" id="KW-0813">Transport</keyword>
<evidence type="ECO:0000259" key="5">
    <source>
        <dbReference type="Pfam" id="PF07715"/>
    </source>
</evidence>
<evidence type="ECO:0000256" key="3">
    <source>
        <dbReference type="SAM" id="SignalP"/>
    </source>
</evidence>
<dbReference type="InterPro" id="IPR012910">
    <property type="entry name" value="Plug_dom"/>
</dbReference>
<evidence type="ECO:0000313" key="7">
    <source>
        <dbReference type="Proteomes" id="UP000219193"/>
    </source>
</evidence>
<dbReference type="InterPro" id="IPR039426">
    <property type="entry name" value="TonB-dep_rcpt-like"/>
</dbReference>
<keyword evidence="3" id="KW-0732">Signal</keyword>
<dbReference type="RefSeq" id="WP_097055308.1">
    <property type="nucleotide sequence ID" value="NZ_OCMF01000001.1"/>
</dbReference>
<feature type="domain" description="TonB-dependent receptor plug" evidence="5">
    <location>
        <begin position="114"/>
        <end position="223"/>
    </location>
</feature>
<feature type="signal peptide" evidence="3">
    <location>
        <begin position="1"/>
        <end position="20"/>
    </location>
</feature>
<dbReference type="FunFam" id="2.60.40.1120:FF:000003">
    <property type="entry name" value="Outer membrane protein Omp121"/>
    <property type="match status" value="1"/>
</dbReference>
<keyword evidence="1 2" id="KW-0472">Membrane</keyword>
<evidence type="ECO:0000256" key="2">
    <source>
        <dbReference type="RuleBase" id="RU003357"/>
    </source>
</evidence>
<feature type="chain" id="PRO_5013329818" evidence="3">
    <location>
        <begin position="21"/>
        <end position="1038"/>
    </location>
</feature>
<keyword evidence="2" id="KW-0798">TonB box</keyword>
<dbReference type="Proteomes" id="UP000219193">
    <property type="component" value="Unassembled WGS sequence"/>
</dbReference>
<comment type="similarity">
    <text evidence="1 2">Belongs to the TonB-dependent receptor family.</text>
</comment>
<dbReference type="PROSITE" id="PS52016">
    <property type="entry name" value="TONB_DEPENDENT_REC_3"/>
    <property type="match status" value="1"/>
</dbReference>
<dbReference type="GO" id="GO:0009279">
    <property type="term" value="C:cell outer membrane"/>
    <property type="evidence" value="ECO:0007669"/>
    <property type="project" value="UniProtKB-SubCell"/>
</dbReference>
<dbReference type="InterPro" id="IPR023997">
    <property type="entry name" value="TonB-dep_OMP_SusC/RagA_CS"/>
</dbReference>
<dbReference type="Gene3D" id="2.60.40.1120">
    <property type="entry name" value="Carboxypeptidase-like, regulatory domain"/>
    <property type="match status" value="1"/>
</dbReference>
<evidence type="ECO:0000259" key="4">
    <source>
        <dbReference type="Pfam" id="PF00593"/>
    </source>
</evidence>
<keyword evidence="1" id="KW-1134">Transmembrane beta strand</keyword>
<keyword evidence="1" id="KW-0812">Transmembrane</keyword>
<dbReference type="SUPFAM" id="SSF56935">
    <property type="entry name" value="Porins"/>
    <property type="match status" value="1"/>
</dbReference>
<protein>
    <submittedName>
        <fullName evidence="6">TonB-linked outer membrane protein, SusC/RagA family</fullName>
    </submittedName>
</protein>
<proteinExistence type="inferred from homology"/>
<name>A0A285X2L3_9FLAO</name>
<dbReference type="NCBIfam" id="TIGR04057">
    <property type="entry name" value="SusC_RagA_signa"/>
    <property type="match status" value="1"/>
</dbReference>
<dbReference type="InterPro" id="IPR037066">
    <property type="entry name" value="Plug_dom_sf"/>
</dbReference>
<dbReference type="EMBL" id="OCMF01000001">
    <property type="protein sequence ID" value="SOC79583.1"/>
    <property type="molecule type" value="Genomic_DNA"/>
</dbReference>
<dbReference type="InterPro" id="IPR023996">
    <property type="entry name" value="TonB-dep_OMP_SusC/RagA"/>
</dbReference>
<evidence type="ECO:0000256" key="1">
    <source>
        <dbReference type="PROSITE-ProRule" id="PRU01360"/>
    </source>
</evidence>
<gene>
    <name evidence="6" type="ORF">SAMN06296241_1112</name>
</gene>
<feature type="domain" description="TonB-dependent receptor-like beta-barrel" evidence="4">
    <location>
        <begin position="437"/>
        <end position="999"/>
    </location>
</feature>
<dbReference type="Pfam" id="PF13715">
    <property type="entry name" value="CarbopepD_reg_2"/>
    <property type="match status" value="1"/>
</dbReference>
<reference evidence="7" key="1">
    <citation type="submission" date="2017-09" db="EMBL/GenBank/DDBJ databases">
        <authorList>
            <person name="Varghese N."/>
            <person name="Submissions S."/>
        </authorList>
    </citation>
    <scope>NUCLEOTIDE SEQUENCE [LARGE SCALE GENOMIC DNA]</scope>
    <source>
        <strain evidence="7">CGMCC 1.12641</strain>
    </source>
</reference>
<evidence type="ECO:0000313" key="6">
    <source>
        <dbReference type="EMBL" id="SOC79583.1"/>
    </source>
</evidence>
<dbReference type="AlphaFoldDB" id="A0A285X2L3"/>
<organism evidence="6 7">
    <name type="scientific">Salinimicrobium sediminis</name>
    <dbReference type="NCBI Taxonomy" id="1343891"/>
    <lineage>
        <taxon>Bacteria</taxon>
        <taxon>Pseudomonadati</taxon>
        <taxon>Bacteroidota</taxon>
        <taxon>Flavobacteriia</taxon>
        <taxon>Flavobacteriales</taxon>
        <taxon>Flavobacteriaceae</taxon>
        <taxon>Salinimicrobium</taxon>
    </lineage>
</organism>
<accession>A0A285X2L3</accession>
<dbReference type="InterPro" id="IPR000531">
    <property type="entry name" value="Beta-barrel_TonB"/>
</dbReference>
<dbReference type="SUPFAM" id="SSF49464">
    <property type="entry name" value="Carboxypeptidase regulatory domain-like"/>
    <property type="match status" value="1"/>
</dbReference>
<keyword evidence="1" id="KW-0998">Cell outer membrane</keyword>
<dbReference type="NCBIfam" id="TIGR04056">
    <property type="entry name" value="OMP_RagA_SusC"/>
    <property type="match status" value="1"/>
</dbReference>
<dbReference type="OrthoDB" id="9768177at2"/>